<dbReference type="EMBL" id="SODV01000002">
    <property type="protein sequence ID" value="TDW97406.1"/>
    <property type="molecule type" value="Genomic_DNA"/>
</dbReference>
<keyword evidence="3" id="KW-1185">Reference proteome</keyword>
<organism evidence="2 3">
    <name type="scientific">Dinghuibacter silviterrae</name>
    <dbReference type="NCBI Taxonomy" id="1539049"/>
    <lineage>
        <taxon>Bacteria</taxon>
        <taxon>Pseudomonadati</taxon>
        <taxon>Bacteroidota</taxon>
        <taxon>Chitinophagia</taxon>
        <taxon>Chitinophagales</taxon>
        <taxon>Chitinophagaceae</taxon>
        <taxon>Dinghuibacter</taxon>
    </lineage>
</organism>
<evidence type="ECO:0000313" key="3">
    <source>
        <dbReference type="Proteomes" id="UP000294498"/>
    </source>
</evidence>
<feature type="signal peptide" evidence="1">
    <location>
        <begin position="1"/>
        <end position="18"/>
    </location>
</feature>
<dbReference type="Proteomes" id="UP000294498">
    <property type="component" value="Unassembled WGS sequence"/>
</dbReference>
<reference evidence="2 3" key="1">
    <citation type="submission" date="2019-03" db="EMBL/GenBank/DDBJ databases">
        <title>Genomic Encyclopedia of Type Strains, Phase IV (KMG-IV): sequencing the most valuable type-strain genomes for metagenomic binning, comparative biology and taxonomic classification.</title>
        <authorList>
            <person name="Goeker M."/>
        </authorList>
    </citation>
    <scope>NUCLEOTIDE SEQUENCE [LARGE SCALE GENOMIC DNA]</scope>
    <source>
        <strain evidence="2 3">DSM 100059</strain>
    </source>
</reference>
<dbReference type="OrthoDB" id="1523429at2"/>
<proteinExistence type="predicted"/>
<protein>
    <recommendedName>
        <fullName evidence="4">Adhesin</fullName>
    </recommendedName>
</protein>
<dbReference type="AlphaFoldDB" id="A0A4R8DJP6"/>
<accession>A0A4R8DJP6</accession>
<keyword evidence="1" id="KW-0732">Signal</keyword>
<gene>
    <name evidence="2" type="ORF">EDB95_5255</name>
</gene>
<evidence type="ECO:0000313" key="2">
    <source>
        <dbReference type="EMBL" id="TDW97406.1"/>
    </source>
</evidence>
<evidence type="ECO:0008006" key="4">
    <source>
        <dbReference type="Google" id="ProtNLM"/>
    </source>
</evidence>
<comment type="caution">
    <text evidence="2">The sequence shown here is derived from an EMBL/GenBank/DDBJ whole genome shotgun (WGS) entry which is preliminary data.</text>
</comment>
<dbReference type="RefSeq" id="WP_133999588.1">
    <property type="nucleotide sequence ID" value="NZ_SODV01000002.1"/>
</dbReference>
<sequence length="341" mass="34647">MKTIILALGLLVSATLSAQDKPYLTKSFAGSAISEVEVETSGGGIQMVGTDPSQSRVEVYIRGNNGRELSNAAIAERLDKYYIVKITLENGKLTATCKQKEHDRWNSDHLNIGFHVYAPTSASTHLNTSGGGIKISHLKGGAQMFNTSGGGLEVSDITGKIDGSTSGGGIHVDHCSNSIRLTTSGGGIHADHLDGSIYLETSGGGLELTNLSGTIEAGTSGGGVHGHNITGDLKTSTSGGSIDLDNLACTLDGSTSGGGVHVTMTGLGKYVKLSTSAGSISLSIPSGKGLNLDLDGNRVEAEGLGGINGSISKDHISGTVNGGGIPVHLDANSGHVLLTAK</sequence>
<evidence type="ECO:0000256" key="1">
    <source>
        <dbReference type="SAM" id="SignalP"/>
    </source>
</evidence>
<feature type="chain" id="PRO_5020541186" description="Adhesin" evidence="1">
    <location>
        <begin position="19"/>
        <end position="341"/>
    </location>
</feature>
<name>A0A4R8DJP6_9BACT</name>